<comment type="caution">
    <text evidence="2">The sequence shown here is derived from an EMBL/GenBank/DDBJ whole genome shotgun (WGS) entry which is preliminary data.</text>
</comment>
<name>A0ABS3IKA1_9GAMM</name>
<keyword evidence="1" id="KW-0472">Membrane</keyword>
<keyword evidence="3" id="KW-1185">Reference proteome</keyword>
<evidence type="ECO:0000313" key="2">
    <source>
        <dbReference type="EMBL" id="MBO0613410.1"/>
    </source>
</evidence>
<organism evidence="2 3">
    <name type="scientific">Thiothrix fructosivorans</name>
    <dbReference type="NCBI Taxonomy" id="111770"/>
    <lineage>
        <taxon>Bacteria</taxon>
        <taxon>Pseudomonadati</taxon>
        <taxon>Pseudomonadota</taxon>
        <taxon>Gammaproteobacteria</taxon>
        <taxon>Thiotrichales</taxon>
        <taxon>Thiotrichaceae</taxon>
        <taxon>Thiothrix</taxon>
    </lineage>
</organism>
<feature type="transmembrane region" description="Helical" evidence="1">
    <location>
        <begin position="12"/>
        <end position="42"/>
    </location>
</feature>
<keyword evidence="1" id="KW-0812">Transmembrane</keyword>
<keyword evidence="1" id="KW-1133">Transmembrane helix</keyword>
<evidence type="ECO:0008006" key="4">
    <source>
        <dbReference type="Google" id="ProtNLM"/>
    </source>
</evidence>
<protein>
    <recommendedName>
        <fullName evidence="4">PH domain-containing protein</fullName>
    </recommendedName>
</protein>
<dbReference type="EMBL" id="JAFMPM010000006">
    <property type="protein sequence ID" value="MBO0613410.1"/>
    <property type="molecule type" value="Genomic_DNA"/>
</dbReference>
<reference evidence="2 3" key="1">
    <citation type="submission" date="2021-03" db="EMBL/GenBank/DDBJ databases">
        <title>Draft genome and methylome analysis of Thiotrix fructosivoruns ATCC 49748.</title>
        <authorList>
            <person name="Fomenkov A."/>
            <person name="Grabovich M.Y."/>
            <person name="Roberts R.J."/>
        </authorList>
    </citation>
    <scope>NUCLEOTIDE SEQUENCE [LARGE SCALE GENOMIC DNA]</scope>
    <source>
        <strain evidence="2 3">ATCC 49748</strain>
    </source>
</reference>
<gene>
    <name evidence="2" type="ORF">J1836_10850</name>
</gene>
<proteinExistence type="predicted"/>
<evidence type="ECO:0000256" key="1">
    <source>
        <dbReference type="SAM" id="Phobius"/>
    </source>
</evidence>
<dbReference type="Proteomes" id="UP000664466">
    <property type="component" value="Unassembled WGS sequence"/>
</dbReference>
<sequence length="123" mass="14284">MIIFPDLKKIIITRIAFTGAMVVIYNSGSIVALIIIIIMFLVGELTSTRSISIDNGTLNIAYYFHNETIKISEIKYMRKINLMENSKYKTRIIFKNNAIKDFIRPFLFSKKDINYLINEINKP</sequence>
<evidence type="ECO:0000313" key="3">
    <source>
        <dbReference type="Proteomes" id="UP000664466"/>
    </source>
</evidence>
<accession>A0ABS3IKA1</accession>